<evidence type="ECO:0000256" key="3">
    <source>
        <dbReference type="ARBA" id="ARBA00022741"/>
    </source>
</evidence>
<feature type="non-terminal residue" evidence="7">
    <location>
        <position position="1"/>
    </location>
</feature>
<proteinExistence type="predicted"/>
<dbReference type="InterPro" id="IPR011009">
    <property type="entry name" value="Kinase-like_dom_sf"/>
</dbReference>
<evidence type="ECO:0000256" key="4">
    <source>
        <dbReference type="ARBA" id="ARBA00022777"/>
    </source>
</evidence>
<evidence type="ECO:0000313" key="8">
    <source>
        <dbReference type="Proteomes" id="UP001634394"/>
    </source>
</evidence>
<keyword evidence="4" id="KW-0418">Kinase</keyword>
<evidence type="ECO:0000256" key="1">
    <source>
        <dbReference type="ARBA" id="ARBA00022527"/>
    </source>
</evidence>
<evidence type="ECO:0000259" key="6">
    <source>
        <dbReference type="PROSITE" id="PS51285"/>
    </source>
</evidence>
<dbReference type="EMBL" id="JBJQND010000005">
    <property type="protein sequence ID" value="KAL3877808.1"/>
    <property type="molecule type" value="Genomic_DNA"/>
</dbReference>
<evidence type="ECO:0000256" key="5">
    <source>
        <dbReference type="ARBA" id="ARBA00022840"/>
    </source>
</evidence>
<keyword evidence="1" id="KW-0723">Serine/threonine-protein kinase</keyword>
<dbReference type="InterPro" id="IPR000961">
    <property type="entry name" value="AGC-kinase_C"/>
</dbReference>
<organism evidence="7 8">
    <name type="scientific">Sinanodonta woodiana</name>
    <name type="common">Chinese pond mussel</name>
    <name type="synonym">Anodonta woodiana</name>
    <dbReference type="NCBI Taxonomy" id="1069815"/>
    <lineage>
        <taxon>Eukaryota</taxon>
        <taxon>Metazoa</taxon>
        <taxon>Spiralia</taxon>
        <taxon>Lophotrochozoa</taxon>
        <taxon>Mollusca</taxon>
        <taxon>Bivalvia</taxon>
        <taxon>Autobranchia</taxon>
        <taxon>Heteroconchia</taxon>
        <taxon>Palaeoheterodonta</taxon>
        <taxon>Unionida</taxon>
        <taxon>Unionoidea</taxon>
        <taxon>Unionidae</taxon>
        <taxon>Unioninae</taxon>
        <taxon>Sinanodonta</taxon>
    </lineage>
</organism>
<comment type="caution">
    <text evidence="7">The sequence shown here is derived from an EMBL/GenBank/DDBJ whole genome shotgun (WGS) entry which is preliminary data.</text>
</comment>
<feature type="non-terminal residue" evidence="7">
    <location>
        <position position="79"/>
    </location>
</feature>
<name>A0ABD3WYJ0_SINWO</name>
<gene>
    <name evidence="7" type="ORF">ACJMK2_035455</name>
</gene>
<sequence length="79" mass="9153">SDPMRTYNIILKGIDVIEFPKKISRNAHVLIKKLCRDNPSERLGYGKNGIVDIKKNKWFQGFDWEGLLTKNMVPPIQPK</sequence>
<dbReference type="Proteomes" id="UP001634394">
    <property type="component" value="Unassembled WGS sequence"/>
</dbReference>
<keyword evidence="2" id="KW-0808">Transferase</keyword>
<dbReference type="Gene3D" id="1.10.510.10">
    <property type="entry name" value="Transferase(Phosphotransferase) domain 1"/>
    <property type="match status" value="1"/>
</dbReference>
<dbReference type="SUPFAM" id="SSF56112">
    <property type="entry name" value="Protein kinase-like (PK-like)"/>
    <property type="match status" value="1"/>
</dbReference>
<dbReference type="PANTHER" id="PTHR24353">
    <property type="entry name" value="CYCLIC NUCLEOTIDE-DEPENDENT PROTEIN KINASE"/>
    <property type="match status" value="1"/>
</dbReference>
<dbReference type="GO" id="GO:0004674">
    <property type="term" value="F:protein serine/threonine kinase activity"/>
    <property type="evidence" value="ECO:0007669"/>
    <property type="project" value="UniProtKB-KW"/>
</dbReference>
<reference evidence="7 8" key="1">
    <citation type="submission" date="2024-11" db="EMBL/GenBank/DDBJ databases">
        <title>Chromosome-level genome assembly of the freshwater bivalve Anodonta woodiana.</title>
        <authorList>
            <person name="Chen X."/>
        </authorList>
    </citation>
    <scope>NUCLEOTIDE SEQUENCE [LARGE SCALE GENOMIC DNA]</scope>
    <source>
        <strain evidence="7">MN2024</strain>
        <tissue evidence="7">Gills</tissue>
    </source>
</reference>
<protein>
    <recommendedName>
        <fullName evidence="6">AGC-kinase C-terminal domain-containing protein</fullName>
    </recommendedName>
</protein>
<accession>A0ABD3WYJ0</accession>
<keyword evidence="3" id="KW-0547">Nucleotide-binding</keyword>
<dbReference type="PANTHER" id="PTHR24353:SF147">
    <property type="entry name" value="CGMP-DEPENDENT SERINE_THREONIN PROTEIN KINASE-RELATED"/>
    <property type="match status" value="1"/>
</dbReference>
<feature type="domain" description="AGC-kinase C-terminal" evidence="6">
    <location>
        <begin position="60"/>
        <end position="79"/>
    </location>
</feature>
<dbReference type="AlphaFoldDB" id="A0ABD3WYJ0"/>
<dbReference type="GO" id="GO:0005524">
    <property type="term" value="F:ATP binding"/>
    <property type="evidence" value="ECO:0007669"/>
    <property type="project" value="UniProtKB-KW"/>
</dbReference>
<keyword evidence="8" id="KW-1185">Reference proteome</keyword>
<keyword evidence="5" id="KW-0067">ATP-binding</keyword>
<evidence type="ECO:0000313" key="7">
    <source>
        <dbReference type="EMBL" id="KAL3877808.1"/>
    </source>
</evidence>
<dbReference type="PROSITE" id="PS51285">
    <property type="entry name" value="AGC_KINASE_CTER"/>
    <property type="match status" value="1"/>
</dbReference>
<evidence type="ECO:0000256" key="2">
    <source>
        <dbReference type="ARBA" id="ARBA00022679"/>
    </source>
</evidence>